<dbReference type="AlphaFoldDB" id="A0A8S1AYQ7"/>
<comment type="caution">
    <text evidence="3">The sequence shown here is derived from an EMBL/GenBank/DDBJ whole genome shotgun (WGS) entry which is preliminary data.</text>
</comment>
<feature type="compositionally biased region" description="Polar residues" evidence="1">
    <location>
        <begin position="41"/>
        <end position="54"/>
    </location>
</feature>
<proteinExistence type="predicted"/>
<feature type="region of interest" description="Disordered" evidence="1">
    <location>
        <begin position="1"/>
        <end position="75"/>
    </location>
</feature>
<dbReference type="Proteomes" id="UP000494256">
    <property type="component" value="Unassembled WGS sequence"/>
</dbReference>
<dbReference type="EMBL" id="CADEBC010000485">
    <property type="protein sequence ID" value="CAB3235455.1"/>
    <property type="molecule type" value="Genomic_DNA"/>
</dbReference>
<evidence type="ECO:0000313" key="5">
    <source>
        <dbReference type="Proteomes" id="UP000494256"/>
    </source>
</evidence>
<dbReference type="EMBL" id="CADEBD010000348">
    <property type="protein sequence ID" value="CAB3250492.1"/>
    <property type="molecule type" value="Genomic_DNA"/>
</dbReference>
<evidence type="ECO:0000313" key="3">
    <source>
        <dbReference type="EMBL" id="CAB3250492.1"/>
    </source>
</evidence>
<evidence type="ECO:0000313" key="2">
    <source>
        <dbReference type="EMBL" id="CAB3235455.1"/>
    </source>
</evidence>
<reference evidence="4 5" key="1">
    <citation type="submission" date="2020-04" db="EMBL/GenBank/DDBJ databases">
        <authorList>
            <person name="Wallbank WR R."/>
            <person name="Pardo Diaz C."/>
            <person name="Kozak K."/>
            <person name="Martin S."/>
            <person name="Jiggins C."/>
            <person name="Moest M."/>
            <person name="Warren A I."/>
            <person name="Byers J.R.P. K."/>
            <person name="Montejo-Kovacevich G."/>
            <person name="Yen C E."/>
        </authorList>
    </citation>
    <scope>NUCLEOTIDE SEQUENCE [LARGE SCALE GENOMIC DNA]</scope>
</reference>
<dbReference type="Proteomes" id="UP000494106">
    <property type="component" value="Unassembled WGS sequence"/>
</dbReference>
<gene>
    <name evidence="3" type="ORF">APLA_LOCUS13122</name>
    <name evidence="2" type="ORF">APLA_LOCUS6123</name>
</gene>
<accession>A0A8S1AYQ7</accession>
<sequence length="75" mass="8214">MSEEKSGKPAEMGNIDHSNINGIRSKRLVQQPFHPDLFTRQRLSSLGSNQSKTHPASGDPPVDTETETTEPCPPT</sequence>
<keyword evidence="4" id="KW-1185">Reference proteome</keyword>
<organism evidence="3 5">
    <name type="scientific">Arctia plantaginis</name>
    <name type="common">Wood tiger moth</name>
    <name type="synonym">Phalaena plantaginis</name>
    <dbReference type="NCBI Taxonomy" id="874455"/>
    <lineage>
        <taxon>Eukaryota</taxon>
        <taxon>Metazoa</taxon>
        <taxon>Ecdysozoa</taxon>
        <taxon>Arthropoda</taxon>
        <taxon>Hexapoda</taxon>
        <taxon>Insecta</taxon>
        <taxon>Pterygota</taxon>
        <taxon>Neoptera</taxon>
        <taxon>Endopterygota</taxon>
        <taxon>Lepidoptera</taxon>
        <taxon>Glossata</taxon>
        <taxon>Ditrysia</taxon>
        <taxon>Noctuoidea</taxon>
        <taxon>Erebidae</taxon>
        <taxon>Arctiinae</taxon>
        <taxon>Arctia</taxon>
    </lineage>
</organism>
<name>A0A8S1AYQ7_ARCPL</name>
<evidence type="ECO:0000256" key="1">
    <source>
        <dbReference type="SAM" id="MobiDB-lite"/>
    </source>
</evidence>
<evidence type="ECO:0000313" key="4">
    <source>
        <dbReference type="Proteomes" id="UP000494106"/>
    </source>
</evidence>
<protein>
    <submittedName>
        <fullName evidence="3">Uncharacterized protein</fullName>
    </submittedName>
</protein>